<dbReference type="Pfam" id="PF13489">
    <property type="entry name" value="Methyltransf_23"/>
    <property type="match status" value="1"/>
</dbReference>
<dbReference type="AlphaFoldDB" id="A0A7W6LKA4"/>
<evidence type="ECO:0000313" key="2">
    <source>
        <dbReference type="EMBL" id="MBB4145791.1"/>
    </source>
</evidence>
<keyword evidence="2" id="KW-0489">Methyltransferase</keyword>
<dbReference type="EMBL" id="JACIEC010000011">
    <property type="protein sequence ID" value="MBB4145791.1"/>
    <property type="molecule type" value="Genomic_DNA"/>
</dbReference>
<reference evidence="2 3" key="1">
    <citation type="submission" date="2020-08" db="EMBL/GenBank/DDBJ databases">
        <title>Genomic Encyclopedia of Type Strains, Phase IV (KMG-IV): sequencing the most valuable type-strain genomes for metagenomic binning, comparative biology and taxonomic classification.</title>
        <authorList>
            <person name="Goeker M."/>
        </authorList>
    </citation>
    <scope>NUCLEOTIDE SEQUENCE [LARGE SCALE GENOMIC DNA]</scope>
    <source>
        <strain evidence="2 3">DSM 29514</strain>
    </source>
</reference>
<comment type="caution">
    <text evidence="2">The sequence shown here is derived from an EMBL/GenBank/DDBJ whole genome shotgun (WGS) entry which is preliminary data.</text>
</comment>
<accession>A0A7W6LKA4</accession>
<dbReference type="GO" id="GO:0032259">
    <property type="term" value="P:methylation"/>
    <property type="evidence" value="ECO:0007669"/>
    <property type="project" value="UniProtKB-KW"/>
</dbReference>
<dbReference type="EC" id="2.7.1.181" evidence="2"/>
<organism evidence="2 3">
    <name type="scientific">Rhizobium rhizoryzae</name>
    <dbReference type="NCBI Taxonomy" id="451876"/>
    <lineage>
        <taxon>Bacteria</taxon>
        <taxon>Pseudomonadati</taxon>
        <taxon>Pseudomonadota</taxon>
        <taxon>Alphaproteobacteria</taxon>
        <taxon>Hyphomicrobiales</taxon>
        <taxon>Rhizobiaceae</taxon>
        <taxon>Rhizobium/Agrobacterium group</taxon>
        <taxon>Rhizobium</taxon>
    </lineage>
</organism>
<protein>
    <submittedName>
        <fullName evidence="2">O-antigen chain-terminating methyltransferase</fullName>
        <ecNumber evidence="2">2.1.1.-</ecNumber>
        <ecNumber evidence="2">2.1.1.294</ecNumber>
        <ecNumber evidence="2">2.7.1.181</ecNumber>
    </submittedName>
</protein>
<keyword evidence="3" id="KW-1185">Reference proteome</keyword>
<gene>
    <name evidence="2" type="ORF">GGQ72_004357</name>
</gene>
<dbReference type="RefSeq" id="WP_165130463.1">
    <property type="nucleotide sequence ID" value="NZ_CP049248.1"/>
</dbReference>
<evidence type="ECO:0000313" key="3">
    <source>
        <dbReference type="Proteomes" id="UP000519897"/>
    </source>
</evidence>
<dbReference type="CDD" id="cd02440">
    <property type="entry name" value="AdoMet_MTases"/>
    <property type="match status" value="1"/>
</dbReference>
<dbReference type="InterPro" id="IPR025282">
    <property type="entry name" value="DUF4214"/>
</dbReference>
<evidence type="ECO:0000259" key="1">
    <source>
        <dbReference type="Pfam" id="PF13946"/>
    </source>
</evidence>
<dbReference type="EC" id="2.1.1.-" evidence="2"/>
<dbReference type="Proteomes" id="UP000519897">
    <property type="component" value="Unassembled WGS sequence"/>
</dbReference>
<dbReference type="GO" id="GO:0008168">
    <property type="term" value="F:methyltransferase activity"/>
    <property type="evidence" value="ECO:0007669"/>
    <property type="project" value="UniProtKB-KW"/>
</dbReference>
<name>A0A7W6LKA4_9HYPH</name>
<dbReference type="SUPFAM" id="SSF53335">
    <property type="entry name" value="S-adenosyl-L-methionine-dependent methyltransferases"/>
    <property type="match status" value="1"/>
</dbReference>
<sequence>MSDHTPTIDEILARVRAETAAVAVEEAPPTGRRQGLGTIPLVQEPDDGEKIPLGRPFYTIEEFAALDDEDFLRNAYRVVLGRDIDGVGRSYYLPALRQGHITVVRVLSALSRSAEGKVRGVKIRWLLPAAVLDRLAGLPVIGKIFEPFMRFLVRSTTNRRLSLLSERHTALIHEINSTLSAIRKNQTIHDANQSFLESAQSAVEKRMTMTEYRAADARADAEASKDKAIASLSEIRSIRQEIVAQRAAVNALIADARAKLPAEHQDVVTQLEDASLDSLYVAFENRFRGSTSEILRRSERYLPIFRTNKPIAAGGVVLDIGCGRGEFLSLLKRNNIATRGIDLNGAMVQEAKALDLDVLEGDAIAYLRSLPDNSLAAITGFHIVEHISFKELVSLFDTANRVLMPGGLVLFETPNPENLVVGACTFNYDPTHNKPLPPDYLRFIAEARGFTNARIVRKDEDCDLSQPESGFEPQEVNDWFRQPADYALYAEKPAAETVENGQH</sequence>
<keyword evidence="2" id="KW-0808">Transferase</keyword>
<dbReference type="PANTHER" id="PTHR43861">
    <property type="entry name" value="TRANS-ACONITATE 2-METHYLTRANSFERASE-RELATED"/>
    <property type="match status" value="1"/>
</dbReference>
<dbReference type="InterPro" id="IPR029063">
    <property type="entry name" value="SAM-dependent_MTases_sf"/>
</dbReference>
<proteinExistence type="predicted"/>
<dbReference type="EC" id="2.1.1.294" evidence="2"/>
<dbReference type="Gene3D" id="3.40.50.150">
    <property type="entry name" value="Vaccinia Virus protein VP39"/>
    <property type="match status" value="1"/>
</dbReference>
<dbReference type="Pfam" id="PF13946">
    <property type="entry name" value="DUF4214"/>
    <property type="match status" value="1"/>
</dbReference>
<feature type="domain" description="DUF4214" evidence="1">
    <location>
        <begin position="64"/>
        <end position="117"/>
    </location>
</feature>